<dbReference type="AlphaFoldDB" id="A0A3G8ZYB0"/>
<dbReference type="PANTHER" id="PTHR39426:SF1">
    <property type="entry name" value="HOMOLOGY TO DEATH-ON-CURING PROTEIN OF PHAGE P1"/>
    <property type="match status" value="1"/>
</dbReference>
<dbReference type="RefSeq" id="WP_124799920.1">
    <property type="nucleotide sequence ID" value="NZ_CP034170.1"/>
</dbReference>
<dbReference type="InterPro" id="IPR053737">
    <property type="entry name" value="Type_II_TA_Toxin"/>
</dbReference>
<dbReference type="GO" id="GO:0016301">
    <property type="term" value="F:kinase activity"/>
    <property type="evidence" value="ECO:0007669"/>
    <property type="project" value="InterPro"/>
</dbReference>
<evidence type="ECO:0000313" key="3">
    <source>
        <dbReference type="Proteomes" id="UP000268084"/>
    </source>
</evidence>
<dbReference type="Gene3D" id="1.20.120.1870">
    <property type="entry name" value="Fic/DOC protein, Fido domain"/>
    <property type="match status" value="1"/>
</dbReference>
<reference evidence="2 3" key="1">
    <citation type="submission" date="2018-11" db="EMBL/GenBank/DDBJ databases">
        <authorList>
            <person name="Da X."/>
        </authorList>
    </citation>
    <scope>NUCLEOTIDE SEQUENCE [LARGE SCALE GENOMIC DNA]</scope>
    <source>
        <strain evidence="2 3">S14-144</strain>
    </source>
</reference>
<dbReference type="InterPro" id="IPR006440">
    <property type="entry name" value="Doc"/>
</dbReference>
<dbReference type="InterPro" id="IPR003812">
    <property type="entry name" value="Fido"/>
</dbReference>
<dbReference type="KEGG" id="nak:EH165_13530"/>
<dbReference type="EMBL" id="CP034170">
    <property type="protein sequence ID" value="AZI59016.1"/>
    <property type="molecule type" value="Genomic_DNA"/>
</dbReference>
<sequence>MILLSLEDLLMIARRVVGGQVAVRDFGLLDSAAARPSATVFGQDAYPSIHVKAAALVHSVVSHHGLVDGNKRLGLAAVIVFYGINGYKVTATNDAAYEFIMQIADGKLSDVARIAEILAHWVE</sequence>
<dbReference type="NCBIfam" id="TIGR01550">
    <property type="entry name" value="DOC_P1"/>
    <property type="match status" value="1"/>
</dbReference>
<evidence type="ECO:0000259" key="1">
    <source>
        <dbReference type="PROSITE" id="PS51459"/>
    </source>
</evidence>
<accession>A0A3G8ZYB0</accession>
<feature type="domain" description="Fido" evidence="1">
    <location>
        <begin position="4"/>
        <end position="123"/>
    </location>
</feature>
<protein>
    <submittedName>
        <fullName evidence="2">Type II toxin-antitoxin system death-on-curing family toxin</fullName>
    </submittedName>
</protein>
<dbReference type="PROSITE" id="PS51459">
    <property type="entry name" value="FIDO"/>
    <property type="match status" value="1"/>
</dbReference>
<dbReference type="Pfam" id="PF02661">
    <property type="entry name" value="Fic"/>
    <property type="match status" value="1"/>
</dbReference>
<name>A0A3G8ZYB0_9ACTN</name>
<organism evidence="2 3">
    <name type="scientific">Nakamurella antarctica</name>
    <dbReference type="NCBI Taxonomy" id="1902245"/>
    <lineage>
        <taxon>Bacteria</taxon>
        <taxon>Bacillati</taxon>
        <taxon>Actinomycetota</taxon>
        <taxon>Actinomycetes</taxon>
        <taxon>Nakamurellales</taxon>
        <taxon>Nakamurellaceae</taxon>
        <taxon>Nakamurella</taxon>
    </lineage>
</organism>
<keyword evidence="3" id="KW-1185">Reference proteome</keyword>
<proteinExistence type="predicted"/>
<dbReference type="PANTHER" id="PTHR39426">
    <property type="entry name" value="HOMOLOGY TO DEATH-ON-CURING PROTEIN OF PHAGE P1"/>
    <property type="match status" value="1"/>
</dbReference>
<gene>
    <name evidence="2" type="ORF">EH165_13530</name>
</gene>
<evidence type="ECO:0000313" key="2">
    <source>
        <dbReference type="EMBL" id="AZI59016.1"/>
    </source>
</evidence>
<dbReference type="OrthoDB" id="9802752at2"/>
<dbReference type="Proteomes" id="UP000268084">
    <property type="component" value="Chromosome"/>
</dbReference>
<reference evidence="2 3" key="2">
    <citation type="submission" date="2018-12" db="EMBL/GenBank/DDBJ databases">
        <title>Nakamurella antarcticus sp. nov., isolated from Antarctica South Shetland Islands soil.</title>
        <authorList>
            <person name="Peng F."/>
        </authorList>
    </citation>
    <scope>NUCLEOTIDE SEQUENCE [LARGE SCALE GENOMIC DNA]</scope>
    <source>
        <strain evidence="2 3">S14-144</strain>
    </source>
</reference>